<name>A0ABS4SIV0_9PROT</name>
<evidence type="ECO:0000313" key="2">
    <source>
        <dbReference type="Proteomes" id="UP000781958"/>
    </source>
</evidence>
<accession>A0ABS4SIV0</accession>
<dbReference type="EMBL" id="JAGINP010000005">
    <property type="protein sequence ID" value="MBP2291998.1"/>
    <property type="molecule type" value="Genomic_DNA"/>
</dbReference>
<organism evidence="1 2">
    <name type="scientific">Azospirillum rugosum</name>
    <dbReference type="NCBI Taxonomy" id="416170"/>
    <lineage>
        <taxon>Bacteria</taxon>
        <taxon>Pseudomonadati</taxon>
        <taxon>Pseudomonadota</taxon>
        <taxon>Alphaproteobacteria</taxon>
        <taxon>Rhodospirillales</taxon>
        <taxon>Azospirillaceae</taxon>
        <taxon>Azospirillum</taxon>
    </lineage>
</organism>
<dbReference type="RefSeq" id="WP_209765782.1">
    <property type="nucleotide sequence ID" value="NZ_JAGINP010000005.1"/>
</dbReference>
<keyword evidence="2" id="KW-1185">Reference proteome</keyword>
<reference evidence="1 2" key="1">
    <citation type="submission" date="2021-03" db="EMBL/GenBank/DDBJ databases">
        <title>Genomic Encyclopedia of Type Strains, Phase III (KMG-III): the genomes of soil and plant-associated and newly described type strains.</title>
        <authorList>
            <person name="Whitman W."/>
        </authorList>
    </citation>
    <scope>NUCLEOTIDE SEQUENCE [LARGE SCALE GENOMIC DNA]</scope>
    <source>
        <strain evidence="1 2">IMMIB AFH-6</strain>
    </source>
</reference>
<proteinExistence type="predicted"/>
<sequence length="70" mass="7757">MAHIVEIRNGAIVGNDEPSDEYLPIGTHITQADGFYVSFGMDVEGPYDRADAEERLDHLKKATQANLQQP</sequence>
<evidence type="ECO:0000313" key="1">
    <source>
        <dbReference type="EMBL" id="MBP2291998.1"/>
    </source>
</evidence>
<comment type="caution">
    <text evidence="1">The sequence shown here is derived from an EMBL/GenBank/DDBJ whole genome shotgun (WGS) entry which is preliminary data.</text>
</comment>
<gene>
    <name evidence="1" type="ORF">J2851_001759</name>
</gene>
<dbReference type="Proteomes" id="UP000781958">
    <property type="component" value="Unassembled WGS sequence"/>
</dbReference>
<protein>
    <submittedName>
        <fullName evidence="1">Uncharacterized protein</fullName>
    </submittedName>
</protein>